<accession>A0ACB9DZ14</accession>
<sequence length="474" mass="53969">MKLVDVDRTLIRYLRDNIPIETFKLVIDFENQESASLAEKWIRPVATKTCLKELVLTVRIYAASFTVPDEILLGENLTKLRVTVAGGKKYPVWMTTSQHPVINCVSLQELHLDGVCISEEVLHDILSSCRMLVKIVLLESCKGLKTIKVKNLPRLNELQIAFDAADSTALEVSDVPNLGVFSYDLHSLRLPLIPYNGHLISLGSSRVTQLMLGGMILDNVCLDTIKLGFPFLESLTIGMCSWMLESFHFTCASIKRLSLLSCPDTLIDVQVHAPNLLVFEFDGGTLPSLLFPASSLQVIRVSLLLHLRVDANFFLKMREALTLSRKCHLNITTRNYKPPLDIDIDDLRTRLPFPPARNVRQLSFQTSGDECMWERSPFFDAFFEICHPSNVYAMPDMMFKHNNHFCRLMLREVLEKNKTGTVCWPRYLKHAQISHAPLSEGPPLKWKTLTNSHRSFLDGSIPGVYLQFKLKWRR</sequence>
<organism evidence="1 2">
    <name type="scientific">Cichorium intybus</name>
    <name type="common">Chicory</name>
    <dbReference type="NCBI Taxonomy" id="13427"/>
    <lineage>
        <taxon>Eukaryota</taxon>
        <taxon>Viridiplantae</taxon>
        <taxon>Streptophyta</taxon>
        <taxon>Embryophyta</taxon>
        <taxon>Tracheophyta</taxon>
        <taxon>Spermatophyta</taxon>
        <taxon>Magnoliopsida</taxon>
        <taxon>eudicotyledons</taxon>
        <taxon>Gunneridae</taxon>
        <taxon>Pentapetalae</taxon>
        <taxon>asterids</taxon>
        <taxon>campanulids</taxon>
        <taxon>Asterales</taxon>
        <taxon>Asteraceae</taxon>
        <taxon>Cichorioideae</taxon>
        <taxon>Cichorieae</taxon>
        <taxon>Cichoriinae</taxon>
        <taxon>Cichorium</taxon>
    </lineage>
</organism>
<dbReference type="EMBL" id="CM042012">
    <property type="protein sequence ID" value="KAI3751989.1"/>
    <property type="molecule type" value="Genomic_DNA"/>
</dbReference>
<reference evidence="1 2" key="2">
    <citation type="journal article" date="2022" name="Mol. Ecol. Resour.">
        <title>The genomes of chicory, endive, great burdock and yacon provide insights into Asteraceae paleo-polyploidization history and plant inulin production.</title>
        <authorList>
            <person name="Fan W."/>
            <person name="Wang S."/>
            <person name="Wang H."/>
            <person name="Wang A."/>
            <person name="Jiang F."/>
            <person name="Liu H."/>
            <person name="Zhao H."/>
            <person name="Xu D."/>
            <person name="Zhang Y."/>
        </authorList>
    </citation>
    <scope>NUCLEOTIDE SEQUENCE [LARGE SCALE GENOMIC DNA]</scope>
    <source>
        <strain evidence="2">cv. Punajuju</strain>
        <tissue evidence="1">Leaves</tissue>
    </source>
</reference>
<keyword evidence="2" id="KW-1185">Reference proteome</keyword>
<comment type="caution">
    <text evidence="1">The sequence shown here is derived from an EMBL/GenBank/DDBJ whole genome shotgun (WGS) entry which is preliminary data.</text>
</comment>
<protein>
    <submittedName>
        <fullName evidence="1">Uncharacterized protein</fullName>
    </submittedName>
</protein>
<reference evidence="2" key="1">
    <citation type="journal article" date="2022" name="Mol. Ecol. Resour.">
        <title>The genomes of chicory, endive, great burdock and yacon provide insights into Asteraceae palaeo-polyploidization history and plant inulin production.</title>
        <authorList>
            <person name="Fan W."/>
            <person name="Wang S."/>
            <person name="Wang H."/>
            <person name="Wang A."/>
            <person name="Jiang F."/>
            <person name="Liu H."/>
            <person name="Zhao H."/>
            <person name="Xu D."/>
            <person name="Zhang Y."/>
        </authorList>
    </citation>
    <scope>NUCLEOTIDE SEQUENCE [LARGE SCALE GENOMIC DNA]</scope>
    <source>
        <strain evidence="2">cv. Punajuju</strain>
    </source>
</reference>
<dbReference type="Proteomes" id="UP001055811">
    <property type="component" value="Linkage Group LG04"/>
</dbReference>
<gene>
    <name evidence="1" type="ORF">L2E82_23086</name>
</gene>
<evidence type="ECO:0000313" key="2">
    <source>
        <dbReference type="Proteomes" id="UP001055811"/>
    </source>
</evidence>
<name>A0ACB9DZ14_CICIN</name>
<proteinExistence type="predicted"/>
<evidence type="ECO:0000313" key="1">
    <source>
        <dbReference type="EMBL" id="KAI3751989.1"/>
    </source>
</evidence>